<geneLocation type="plasmid" evidence="2">
    <name>pemeittgr7b</name>
</geneLocation>
<keyword evidence="1" id="KW-0614">Plasmid</keyword>
<dbReference type="PANTHER" id="PTHR10668:SF103">
    <property type="entry name" value="PYRIDINE NUCLEOTIDE-DISULFIDE OXIDOREDUCTASE DOMAIN-CONTAINING PROTEIN 2"/>
    <property type="match status" value="1"/>
</dbReference>
<proteinExistence type="predicted"/>
<reference evidence="1 2" key="1">
    <citation type="submission" date="2019-06" db="EMBL/GenBank/DDBJ databases">
        <title>Complete genome sequence of Ensifer mexicanus ITTG R7 isolated from nodules of Acacia angustissima (Mill.) Kuntze.</title>
        <authorList>
            <person name="Rincon-Rosales R."/>
            <person name="Rogel M.A."/>
            <person name="Guerrero G."/>
            <person name="Rincon-Molina C.I."/>
            <person name="Lopez-Lopez A."/>
            <person name="Martinez-Romero E."/>
        </authorList>
    </citation>
    <scope>NUCLEOTIDE SEQUENCE [LARGE SCALE GENOMIC DNA]</scope>
    <source>
        <strain evidence="1 2">ITTG R7</strain>
        <plasmid evidence="2">pemeittgr7b</plasmid>
    </source>
</reference>
<protein>
    <submittedName>
        <fullName evidence="1">Uncharacterized protein</fullName>
    </submittedName>
</protein>
<dbReference type="PANTHER" id="PTHR10668">
    <property type="entry name" value="PHYTOENE DEHYDROGENASE"/>
    <property type="match status" value="1"/>
</dbReference>
<dbReference type="AlphaFoldDB" id="A0A859QVW1"/>
<dbReference type="SUPFAM" id="SSF51905">
    <property type="entry name" value="FAD/NAD(P)-binding domain"/>
    <property type="match status" value="1"/>
</dbReference>
<gene>
    <name evidence="1" type="ORF">FKV68_23750</name>
</gene>
<dbReference type="KEGG" id="emx:FKV68_23750"/>
<organism evidence="1 2">
    <name type="scientific">Sinorhizobium mexicanum</name>
    <dbReference type="NCBI Taxonomy" id="375549"/>
    <lineage>
        <taxon>Bacteria</taxon>
        <taxon>Pseudomonadati</taxon>
        <taxon>Pseudomonadota</taxon>
        <taxon>Alphaproteobacteria</taxon>
        <taxon>Hyphomicrobiales</taxon>
        <taxon>Rhizobiaceae</taxon>
        <taxon>Sinorhizobium/Ensifer group</taxon>
        <taxon>Sinorhizobium</taxon>
    </lineage>
</organism>
<evidence type="ECO:0000313" key="1">
    <source>
        <dbReference type="EMBL" id="QLL64606.1"/>
    </source>
</evidence>
<keyword evidence="2" id="KW-1185">Reference proteome</keyword>
<dbReference type="Pfam" id="PF13450">
    <property type="entry name" value="NAD_binding_8"/>
    <property type="match status" value="1"/>
</dbReference>
<dbReference type="EMBL" id="CP041240">
    <property type="protein sequence ID" value="QLL64606.1"/>
    <property type="molecule type" value="Genomic_DNA"/>
</dbReference>
<evidence type="ECO:0000313" key="2">
    <source>
        <dbReference type="Proteomes" id="UP000510721"/>
    </source>
</evidence>
<accession>A0A859QVW1</accession>
<dbReference type="InterPro" id="IPR036188">
    <property type="entry name" value="FAD/NAD-bd_sf"/>
</dbReference>
<dbReference type="Gene3D" id="3.50.50.60">
    <property type="entry name" value="FAD/NAD(P)-binding domain"/>
    <property type="match status" value="1"/>
</dbReference>
<name>A0A859QVW1_9HYPH</name>
<dbReference type="Proteomes" id="UP000510721">
    <property type="component" value="Plasmid pEmeITTGR7b"/>
</dbReference>
<sequence length="45" mass="4985">MAKAGLKVLVLERRQVVGGAARSEEIVPGFTFSVFPTLHPSYIRR</sequence>